<keyword evidence="1" id="KW-0805">Transcription regulation</keyword>
<dbReference type="PROSITE" id="PS50987">
    <property type="entry name" value="HTH_ARSR_2"/>
    <property type="match status" value="1"/>
</dbReference>
<keyword evidence="3" id="KW-0804">Transcription</keyword>
<dbReference type="Gene3D" id="1.10.10.10">
    <property type="entry name" value="Winged helix-like DNA-binding domain superfamily/Winged helix DNA-binding domain"/>
    <property type="match status" value="1"/>
</dbReference>
<accession>A0A2K8ZAP4</accession>
<dbReference type="PANTHER" id="PTHR43132:SF2">
    <property type="entry name" value="ARSENICAL RESISTANCE OPERON REPRESSOR ARSR-RELATED"/>
    <property type="match status" value="1"/>
</dbReference>
<reference evidence="5 6" key="1">
    <citation type="submission" date="2017-11" db="EMBL/GenBank/DDBJ databases">
        <title>Taxonomic description and genome sequences of Spirosoma HA7 sp. nov., isolated from pollen microhabitat of Corylus avellana.</title>
        <authorList>
            <person name="Ambika Manirajan B."/>
            <person name="Suarez C."/>
            <person name="Ratering S."/>
            <person name="Geissler-Plaum R."/>
            <person name="Cardinale M."/>
            <person name="Sylvia S."/>
        </authorList>
    </citation>
    <scope>NUCLEOTIDE SEQUENCE [LARGE SCALE GENOMIC DNA]</scope>
    <source>
        <strain evidence="5 6">HA7</strain>
    </source>
</reference>
<proteinExistence type="predicted"/>
<dbReference type="PRINTS" id="PR00778">
    <property type="entry name" value="HTHARSR"/>
</dbReference>
<dbReference type="GO" id="GO:0003700">
    <property type="term" value="F:DNA-binding transcription factor activity"/>
    <property type="evidence" value="ECO:0007669"/>
    <property type="project" value="InterPro"/>
</dbReference>
<dbReference type="CDD" id="cd00090">
    <property type="entry name" value="HTH_ARSR"/>
    <property type="match status" value="1"/>
</dbReference>
<dbReference type="RefSeq" id="WP_100993442.1">
    <property type="nucleotide sequence ID" value="NZ_CP025096.1"/>
</dbReference>
<evidence type="ECO:0000313" key="6">
    <source>
        <dbReference type="Proteomes" id="UP000232883"/>
    </source>
</evidence>
<dbReference type="InterPro" id="IPR036388">
    <property type="entry name" value="WH-like_DNA-bd_sf"/>
</dbReference>
<dbReference type="KEGG" id="spir:CWM47_36770"/>
<evidence type="ECO:0000256" key="3">
    <source>
        <dbReference type="ARBA" id="ARBA00023163"/>
    </source>
</evidence>
<dbReference type="PANTHER" id="PTHR43132">
    <property type="entry name" value="ARSENICAL RESISTANCE OPERON REPRESSOR ARSR-RELATED"/>
    <property type="match status" value="1"/>
</dbReference>
<dbReference type="SMART" id="SM00418">
    <property type="entry name" value="HTH_ARSR"/>
    <property type="match status" value="1"/>
</dbReference>
<dbReference type="Proteomes" id="UP000232883">
    <property type="component" value="Chromosome"/>
</dbReference>
<dbReference type="InterPro" id="IPR051011">
    <property type="entry name" value="Metal_resp_trans_reg"/>
</dbReference>
<dbReference type="Pfam" id="PF01022">
    <property type="entry name" value="HTH_5"/>
    <property type="match status" value="1"/>
</dbReference>
<dbReference type="AlphaFoldDB" id="A0A2K8ZAP4"/>
<protein>
    <submittedName>
        <fullName evidence="5">Transcriptional regulator</fullName>
    </submittedName>
</protein>
<gene>
    <name evidence="5" type="ORF">CWM47_36770</name>
</gene>
<keyword evidence="2" id="KW-0238">DNA-binding</keyword>
<evidence type="ECO:0000256" key="1">
    <source>
        <dbReference type="ARBA" id="ARBA00023015"/>
    </source>
</evidence>
<evidence type="ECO:0000256" key="2">
    <source>
        <dbReference type="ARBA" id="ARBA00023125"/>
    </source>
</evidence>
<evidence type="ECO:0000313" key="5">
    <source>
        <dbReference type="EMBL" id="AUD06910.1"/>
    </source>
</evidence>
<dbReference type="EMBL" id="CP025096">
    <property type="protein sequence ID" value="AUD06910.1"/>
    <property type="molecule type" value="Genomic_DNA"/>
</dbReference>
<dbReference type="SUPFAM" id="SSF46785">
    <property type="entry name" value="Winged helix' DNA-binding domain"/>
    <property type="match status" value="1"/>
</dbReference>
<keyword evidence="6" id="KW-1185">Reference proteome</keyword>
<name>A0A2K8ZAP4_9BACT</name>
<feature type="domain" description="HTH arsR-type" evidence="4">
    <location>
        <begin position="2"/>
        <end position="95"/>
    </location>
</feature>
<organism evidence="5 6">
    <name type="scientific">Spirosoma pollinicola</name>
    <dbReference type="NCBI Taxonomy" id="2057025"/>
    <lineage>
        <taxon>Bacteria</taxon>
        <taxon>Pseudomonadati</taxon>
        <taxon>Bacteroidota</taxon>
        <taxon>Cytophagia</taxon>
        <taxon>Cytophagales</taxon>
        <taxon>Cytophagaceae</taxon>
        <taxon>Spirosoma</taxon>
    </lineage>
</organism>
<dbReference type="InterPro" id="IPR011991">
    <property type="entry name" value="ArsR-like_HTH"/>
</dbReference>
<sequence>MAVAQKLTKTTILLGTVAHPTRLRIMLLLNEHNELSVSALTKHLGKNHSSISHDLTGMRTNGLVKSRRELRKVFYSLTEPTWIGCIKTFINSRIV</sequence>
<evidence type="ECO:0000259" key="4">
    <source>
        <dbReference type="PROSITE" id="PS50987"/>
    </source>
</evidence>
<dbReference type="GO" id="GO:0003677">
    <property type="term" value="F:DNA binding"/>
    <property type="evidence" value="ECO:0007669"/>
    <property type="project" value="UniProtKB-KW"/>
</dbReference>
<dbReference type="NCBIfam" id="NF033788">
    <property type="entry name" value="HTH_metalloreg"/>
    <property type="match status" value="1"/>
</dbReference>
<dbReference type="InterPro" id="IPR036390">
    <property type="entry name" value="WH_DNA-bd_sf"/>
</dbReference>
<dbReference type="InterPro" id="IPR001845">
    <property type="entry name" value="HTH_ArsR_DNA-bd_dom"/>
</dbReference>